<feature type="domain" description="Serine acetyltransferase N-terminal" evidence="7">
    <location>
        <begin position="116"/>
        <end position="220"/>
    </location>
</feature>
<dbReference type="SUPFAM" id="SSF51161">
    <property type="entry name" value="Trimeric LpxA-like enzymes"/>
    <property type="match status" value="1"/>
</dbReference>
<keyword evidence="5" id="KW-0808">Transferase</keyword>
<dbReference type="AlphaFoldDB" id="A0AAD9MGZ0"/>
<accession>A0AAD9MGZ0</accession>
<gene>
    <name evidence="8" type="ORF">QBZ16_001373</name>
</gene>
<organism evidence="8 9">
    <name type="scientific">Prototheca wickerhamii</name>
    <dbReference type="NCBI Taxonomy" id="3111"/>
    <lineage>
        <taxon>Eukaryota</taxon>
        <taxon>Viridiplantae</taxon>
        <taxon>Chlorophyta</taxon>
        <taxon>core chlorophytes</taxon>
        <taxon>Trebouxiophyceae</taxon>
        <taxon>Chlorellales</taxon>
        <taxon>Chlorellaceae</taxon>
        <taxon>Prototheca</taxon>
    </lineage>
</organism>
<dbReference type="InterPro" id="IPR045304">
    <property type="entry name" value="LbH_SAT"/>
</dbReference>
<proteinExistence type="inferred from homology"/>
<dbReference type="CDD" id="cd03354">
    <property type="entry name" value="LbH_SAT"/>
    <property type="match status" value="1"/>
</dbReference>
<dbReference type="Gene3D" id="2.160.10.10">
    <property type="entry name" value="Hexapeptide repeat proteins"/>
    <property type="match status" value="1"/>
</dbReference>
<evidence type="ECO:0000256" key="3">
    <source>
        <dbReference type="ARBA" id="ARBA00013266"/>
    </source>
</evidence>
<dbReference type="Proteomes" id="UP001255856">
    <property type="component" value="Unassembled WGS sequence"/>
</dbReference>
<dbReference type="FunFam" id="2.160.10.10:FF:000002">
    <property type="entry name" value="Serine acetyltransferase"/>
    <property type="match status" value="1"/>
</dbReference>
<reference evidence="8" key="1">
    <citation type="submission" date="2021-01" db="EMBL/GenBank/DDBJ databases">
        <authorList>
            <person name="Eckstrom K.M.E."/>
        </authorList>
    </citation>
    <scope>NUCLEOTIDE SEQUENCE</scope>
    <source>
        <strain evidence="8">UVCC 0001</strain>
    </source>
</reference>
<dbReference type="Pfam" id="PF06426">
    <property type="entry name" value="SATase_N"/>
    <property type="match status" value="1"/>
</dbReference>
<evidence type="ECO:0000256" key="2">
    <source>
        <dbReference type="ARBA" id="ARBA00007274"/>
    </source>
</evidence>
<evidence type="ECO:0000313" key="9">
    <source>
        <dbReference type="Proteomes" id="UP001255856"/>
    </source>
</evidence>
<comment type="caution">
    <text evidence="8">The sequence shown here is derived from an EMBL/GenBank/DDBJ whole genome shotgun (WGS) entry which is preliminary data.</text>
</comment>
<name>A0AAD9MGZ0_PROWI</name>
<keyword evidence="4" id="KW-0028">Amino-acid biosynthesis</keyword>
<evidence type="ECO:0000256" key="4">
    <source>
        <dbReference type="ARBA" id="ARBA00022605"/>
    </source>
</evidence>
<dbReference type="GO" id="GO:0006535">
    <property type="term" value="P:cysteine biosynthetic process from serine"/>
    <property type="evidence" value="ECO:0007669"/>
    <property type="project" value="InterPro"/>
</dbReference>
<dbReference type="SMART" id="SM00971">
    <property type="entry name" value="SATase_N"/>
    <property type="match status" value="1"/>
</dbReference>
<keyword evidence="6" id="KW-0012">Acyltransferase</keyword>
<dbReference type="InterPro" id="IPR053376">
    <property type="entry name" value="Serine_acetyltransferase"/>
</dbReference>
<evidence type="ECO:0000256" key="6">
    <source>
        <dbReference type="ARBA" id="ARBA00023315"/>
    </source>
</evidence>
<protein>
    <recommendedName>
        <fullName evidence="3">serine O-acetyltransferase</fullName>
        <ecNumber evidence="3">2.3.1.30</ecNumber>
    </recommendedName>
</protein>
<keyword evidence="9" id="KW-1185">Reference proteome</keyword>
<dbReference type="InterPro" id="IPR042122">
    <property type="entry name" value="Ser_AcTrfase_N_sf"/>
</dbReference>
<sequence length="379" mass="39652">MSPSTVCTRPLRGVEAPLKSRPGGYLPIMAVATSRTAAPDTTLVSPTASQIGRLDRTSTGQQMQEMFWEEILQRRLGPAQLAPPTEHDAARAASGSCAASNHVWRPDADHLSLPQLWQRLRAQATTAARGEPVLAMALQTAVLSHASLAVAVASLLASKLASRTLLATPLTQLLTGLYADDPELLEAASADMQATTARDPACEQELHCLLFSKGWQATQAHRAAHALWARGRAALALALQSRCSETFGVDIHPAARLGRGLLLDHGVGIVVGETCVIGDNVSLMQGVTLGGSGTGKGRRHPTVEHACLISAGASVLGPVRIGHCSRVGAGSIVVADVPPHSLAVGVPARSIRHLPLSDRPCDSMEQGINGGEGEADYII</sequence>
<evidence type="ECO:0000256" key="5">
    <source>
        <dbReference type="ARBA" id="ARBA00022679"/>
    </source>
</evidence>
<dbReference type="EC" id="2.3.1.30" evidence="3"/>
<dbReference type="GO" id="GO:0009001">
    <property type="term" value="F:serine O-acetyltransferase activity"/>
    <property type="evidence" value="ECO:0007669"/>
    <property type="project" value="UniProtKB-EC"/>
</dbReference>
<evidence type="ECO:0000256" key="1">
    <source>
        <dbReference type="ARBA" id="ARBA00004876"/>
    </source>
</evidence>
<evidence type="ECO:0000313" key="8">
    <source>
        <dbReference type="EMBL" id="KAK2076037.1"/>
    </source>
</evidence>
<evidence type="ECO:0000259" key="7">
    <source>
        <dbReference type="SMART" id="SM00971"/>
    </source>
</evidence>
<comment type="pathway">
    <text evidence="1">Amino-acid biosynthesis; L-cysteine biosynthesis; L-cysteine from L-serine: step 1/2.</text>
</comment>
<dbReference type="EMBL" id="JASFZW010000012">
    <property type="protein sequence ID" value="KAK2076037.1"/>
    <property type="molecule type" value="Genomic_DNA"/>
</dbReference>
<dbReference type="GO" id="GO:0005737">
    <property type="term" value="C:cytoplasm"/>
    <property type="evidence" value="ECO:0007669"/>
    <property type="project" value="InterPro"/>
</dbReference>
<dbReference type="PANTHER" id="PTHR42811">
    <property type="entry name" value="SERINE ACETYLTRANSFERASE"/>
    <property type="match status" value="1"/>
</dbReference>
<dbReference type="InterPro" id="IPR010493">
    <property type="entry name" value="Ser_AcTrfase_N"/>
</dbReference>
<dbReference type="NCBIfam" id="NF041874">
    <property type="entry name" value="EPS_EpsC"/>
    <property type="match status" value="1"/>
</dbReference>
<comment type="similarity">
    <text evidence="2">Belongs to the transferase hexapeptide repeat family.</text>
</comment>
<dbReference type="InterPro" id="IPR011004">
    <property type="entry name" value="Trimer_LpxA-like_sf"/>
</dbReference>
<dbReference type="Gene3D" id="1.10.3130.10">
    <property type="entry name" value="serine acetyltransferase, domain 1"/>
    <property type="match status" value="1"/>
</dbReference>